<organism evidence="3 4">
    <name type="scientific">Pleomassaria siparia CBS 279.74</name>
    <dbReference type="NCBI Taxonomy" id="1314801"/>
    <lineage>
        <taxon>Eukaryota</taxon>
        <taxon>Fungi</taxon>
        <taxon>Dikarya</taxon>
        <taxon>Ascomycota</taxon>
        <taxon>Pezizomycotina</taxon>
        <taxon>Dothideomycetes</taxon>
        <taxon>Pleosporomycetidae</taxon>
        <taxon>Pleosporales</taxon>
        <taxon>Pleomassariaceae</taxon>
        <taxon>Pleomassaria</taxon>
    </lineage>
</organism>
<keyword evidence="2" id="KW-0732">Signal</keyword>
<accession>A0A6G1KKW4</accession>
<gene>
    <name evidence="3" type="ORF">K504DRAFT_450136</name>
</gene>
<dbReference type="Proteomes" id="UP000799428">
    <property type="component" value="Unassembled WGS sequence"/>
</dbReference>
<evidence type="ECO:0000256" key="1">
    <source>
        <dbReference type="SAM" id="MobiDB-lite"/>
    </source>
</evidence>
<feature type="region of interest" description="Disordered" evidence="1">
    <location>
        <begin position="117"/>
        <end position="143"/>
    </location>
</feature>
<reference evidence="3" key="1">
    <citation type="journal article" date="2020" name="Stud. Mycol.">
        <title>101 Dothideomycetes genomes: a test case for predicting lifestyles and emergence of pathogens.</title>
        <authorList>
            <person name="Haridas S."/>
            <person name="Albert R."/>
            <person name="Binder M."/>
            <person name="Bloem J."/>
            <person name="Labutti K."/>
            <person name="Salamov A."/>
            <person name="Andreopoulos B."/>
            <person name="Baker S."/>
            <person name="Barry K."/>
            <person name="Bills G."/>
            <person name="Bluhm B."/>
            <person name="Cannon C."/>
            <person name="Castanera R."/>
            <person name="Culley D."/>
            <person name="Daum C."/>
            <person name="Ezra D."/>
            <person name="Gonzalez J."/>
            <person name="Henrissat B."/>
            <person name="Kuo A."/>
            <person name="Liang C."/>
            <person name="Lipzen A."/>
            <person name="Lutzoni F."/>
            <person name="Magnuson J."/>
            <person name="Mondo S."/>
            <person name="Nolan M."/>
            <person name="Ohm R."/>
            <person name="Pangilinan J."/>
            <person name="Park H.-J."/>
            <person name="Ramirez L."/>
            <person name="Alfaro M."/>
            <person name="Sun H."/>
            <person name="Tritt A."/>
            <person name="Yoshinaga Y."/>
            <person name="Zwiers L.-H."/>
            <person name="Turgeon B."/>
            <person name="Goodwin S."/>
            <person name="Spatafora J."/>
            <person name="Crous P."/>
            <person name="Grigoriev I."/>
        </authorList>
    </citation>
    <scope>NUCLEOTIDE SEQUENCE</scope>
    <source>
        <strain evidence="3">CBS 279.74</strain>
    </source>
</reference>
<proteinExistence type="predicted"/>
<dbReference type="AlphaFoldDB" id="A0A6G1KKW4"/>
<evidence type="ECO:0000313" key="4">
    <source>
        <dbReference type="Proteomes" id="UP000799428"/>
    </source>
</evidence>
<feature type="chain" id="PRO_5026173873" evidence="2">
    <location>
        <begin position="23"/>
        <end position="143"/>
    </location>
</feature>
<dbReference type="EMBL" id="MU005765">
    <property type="protein sequence ID" value="KAF2713440.1"/>
    <property type="molecule type" value="Genomic_DNA"/>
</dbReference>
<feature type="signal peptide" evidence="2">
    <location>
        <begin position="1"/>
        <end position="22"/>
    </location>
</feature>
<evidence type="ECO:0000313" key="3">
    <source>
        <dbReference type="EMBL" id="KAF2713440.1"/>
    </source>
</evidence>
<name>A0A6G1KKW4_9PLEO</name>
<keyword evidence="4" id="KW-1185">Reference proteome</keyword>
<evidence type="ECO:0000256" key="2">
    <source>
        <dbReference type="SAM" id="SignalP"/>
    </source>
</evidence>
<protein>
    <submittedName>
        <fullName evidence="3">Uncharacterized protein</fullName>
    </submittedName>
</protein>
<sequence length="143" mass="15786">MNSEKSPALLMLLMLAAHGAMGSSLYRVGNFAWGLIEICRITVFGVLEKKIQLSTDPIIAPFHTSISEWGCLEWKQMAHGGKYSSDLPAAHSQLLAYSWIVCDQELSPFHDHQPDFDAGELNAPVPDEDGLWNTGSAETWGLR</sequence>